<proteinExistence type="predicted"/>
<reference evidence="1 2" key="1">
    <citation type="submission" date="2016-03" db="EMBL/GenBank/DDBJ databases">
        <title>Cyphomyrmex costatus WGS genome.</title>
        <authorList>
            <person name="Nygaard S."/>
            <person name="Hu H."/>
            <person name="Boomsma J."/>
            <person name="Zhang G."/>
        </authorList>
    </citation>
    <scope>NUCLEOTIDE SEQUENCE [LARGE SCALE GENOMIC DNA]</scope>
    <source>
        <strain evidence="1">MS0001</strain>
        <tissue evidence="1">Whole body</tissue>
    </source>
</reference>
<evidence type="ECO:0000313" key="2">
    <source>
        <dbReference type="Proteomes" id="UP000078542"/>
    </source>
</evidence>
<name>A0A195CCX6_9HYME</name>
<accession>A0A195CCX6</accession>
<keyword evidence="2" id="KW-1185">Reference proteome</keyword>
<dbReference type="AlphaFoldDB" id="A0A195CCX6"/>
<organism evidence="1 2">
    <name type="scientific">Cyphomyrmex costatus</name>
    <dbReference type="NCBI Taxonomy" id="456900"/>
    <lineage>
        <taxon>Eukaryota</taxon>
        <taxon>Metazoa</taxon>
        <taxon>Ecdysozoa</taxon>
        <taxon>Arthropoda</taxon>
        <taxon>Hexapoda</taxon>
        <taxon>Insecta</taxon>
        <taxon>Pterygota</taxon>
        <taxon>Neoptera</taxon>
        <taxon>Endopterygota</taxon>
        <taxon>Hymenoptera</taxon>
        <taxon>Apocrita</taxon>
        <taxon>Aculeata</taxon>
        <taxon>Formicoidea</taxon>
        <taxon>Formicidae</taxon>
        <taxon>Myrmicinae</taxon>
        <taxon>Cyphomyrmex</taxon>
    </lineage>
</organism>
<sequence>MYKYSLRFMADRMCEDENVKRKKDHSRSSIKAAVHTFRNTAKTSVTNKSMKKIVTIAVDETTTVQLSDLLMEQYGRIRNPLFNTQTLPCTRNLP</sequence>
<dbReference type="EMBL" id="KQ978023">
    <property type="protein sequence ID" value="KYM98071.1"/>
    <property type="molecule type" value="Genomic_DNA"/>
</dbReference>
<dbReference type="Proteomes" id="UP000078542">
    <property type="component" value="Unassembled WGS sequence"/>
</dbReference>
<evidence type="ECO:0000313" key="1">
    <source>
        <dbReference type="EMBL" id="KYM98071.1"/>
    </source>
</evidence>
<protein>
    <submittedName>
        <fullName evidence="1">Uncharacterized protein</fullName>
    </submittedName>
</protein>
<gene>
    <name evidence="1" type="ORF">ALC62_11417</name>
</gene>